<dbReference type="Gene3D" id="1.20.1280.50">
    <property type="match status" value="1"/>
</dbReference>
<dbReference type="Proteomes" id="UP000823388">
    <property type="component" value="Chromosome 1K"/>
</dbReference>
<dbReference type="SUPFAM" id="SSF81383">
    <property type="entry name" value="F-box domain"/>
    <property type="match status" value="1"/>
</dbReference>
<dbReference type="PANTHER" id="PTHR38926:SF2">
    <property type="entry name" value="F-BOX_LRR-REPEAT PROTEIN 21-RELATED"/>
    <property type="match status" value="1"/>
</dbReference>
<dbReference type="PROSITE" id="PS50181">
    <property type="entry name" value="FBOX"/>
    <property type="match status" value="1"/>
</dbReference>
<dbReference type="PANTHER" id="PTHR38926">
    <property type="entry name" value="F-BOX DOMAIN CONTAINING PROTEIN, EXPRESSED"/>
    <property type="match status" value="1"/>
</dbReference>
<evidence type="ECO:0000256" key="1">
    <source>
        <dbReference type="SAM" id="MobiDB-lite"/>
    </source>
</evidence>
<sequence>MGGDASAGFGCRPARGGGGKRRFLRVPLDTSWTVPDRPPIGNSPNLDPFQPFPKPYSPMSSLPPPAPSMAEAEVEARDWAEMPSDALAAVFGKLEVAEILTGAGLVCRAWHRLAATDPTLWRRVDMCHQGDLLETEEAEAMARAAVDRAAGTMEAFWADTFVTDDLLRYISRRAPSLKSLHLSLCHHVSNEGFAEAISSLPQLEELYVTFCTLHGNVCDTIGRACPHLKRFSLNERWSILQSEFAPYEGMDDDTEALGIASTMPGLQELQLIGNNLTNDGLMAILDRCRHLESLDIRQCYNIQMDDVMKLKCARIRDLKLPHDSISDFKYRAYIVSSIANSGSDFEVDMYDDLLDVVTEDGEADFDDFDDAGSDGGMYDDEFDI</sequence>
<reference evidence="3" key="1">
    <citation type="submission" date="2020-05" db="EMBL/GenBank/DDBJ databases">
        <title>WGS assembly of Panicum virgatum.</title>
        <authorList>
            <person name="Lovell J.T."/>
            <person name="Jenkins J."/>
            <person name="Shu S."/>
            <person name="Juenger T.E."/>
            <person name="Schmutz J."/>
        </authorList>
    </citation>
    <scope>NUCLEOTIDE SEQUENCE</scope>
    <source>
        <strain evidence="3">AP13</strain>
    </source>
</reference>
<dbReference type="SUPFAM" id="SSF52047">
    <property type="entry name" value="RNI-like"/>
    <property type="match status" value="1"/>
</dbReference>
<protein>
    <recommendedName>
        <fullName evidence="2">F-box domain-containing protein</fullName>
    </recommendedName>
</protein>
<dbReference type="InterPro" id="IPR036047">
    <property type="entry name" value="F-box-like_dom_sf"/>
</dbReference>
<dbReference type="InterPro" id="IPR006553">
    <property type="entry name" value="Leu-rich_rpt_Cys-con_subtyp"/>
</dbReference>
<name>A0A8T0XLV3_PANVG</name>
<keyword evidence="4" id="KW-1185">Reference proteome</keyword>
<proteinExistence type="predicted"/>
<accession>A0A8T0XLV3</accession>
<evidence type="ECO:0000259" key="2">
    <source>
        <dbReference type="PROSITE" id="PS50181"/>
    </source>
</evidence>
<dbReference type="InterPro" id="IPR032675">
    <property type="entry name" value="LRR_dom_sf"/>
</dbReference>
<evidence type="ECO:0000313" key="4">
    <source>
        <dbReference type="Proteomes" id="UP000823388"/>
    </source>
</evidence>
<dbReference type="AlphaFoldDB" id="A0A8T0XLV3"/>
<comment type="caution">
    <text evidence="3">The sequence shown here is derived from an EMBL/GenBank/DDBJ whole genome shotgun (WGS) entry which is preliminary data.</text>
</comment>
<evidence type="ECO:0000313" key="3">
    <source>
        <dbReference type="EMBL" id="KAG2658173.1"/>
    </source>
</evidence>
<dbReference type="Pfam" id="PF12937">
    <property type="entry name" value="F-box-like"/>
    <property type="match status" value="1"/>
</dbReference>
<feature type="region of interest" description="Disordered" evidence="1">
    <location>
        <begin position="1"/>
        <end position="22"/>
    </location>
</feature>
<dbReference type="OrthoDB" id="2095648at2759"/>
<dbReference type="SMART" id="SM00367">
    <property type="entry name" value="LRR_CC"/>
    <property type="match status" value="3"/>
</dbReference>
<dbReference type="InterPro" id="IPR001611">
    <property type="entry name" value="Leu-rich_rpt"/>
</dbReference>
<dbReference type="FunFam" id="1.20.1280.50:FF:000037">
    <property type="entry name" value="F-box protein SKIP19"/>
    <property type="match status" value="1"/>
</dbReference>
<organism evidence="3 4">
    <name type="scientific">Panicum virgatum</name>
    <name type="common">Blackwell switchgrass</name>
    <dbReference type="NCBI Taxonomy" id="38727"/>
    <lineage>
        <taxon>Eukaryota</taxon>
        <taxon>Viridiplantae</taxon>
        <taxon>Streptophyta</taxon>
        <taxon>Embryophyta</taxon>
        <taxon>Tracheophyta</taxon>
        <taxon>Spermatophyta</taxon>
        <taxon>Magnoliopsida</taxon>
        <taxon>Liliopsida</taxon>
        <taxon>Poales</taxon>
        <taxon>Poaceae</taxon>
        <taxon>PACMAD clade</taxon>
        <taxon>Panicoideae</taxon>
        <taxon>Panicodae</taxon>
        <taxon>Paniceae</taxon>
        <taxon>Panicinae</taxon>
        <taxon>Panicum</taxon>
        <taxon>Panicum sect. Hiantes</taxon>
    </lineage>
</organism>
<dbReference type="Gene3D" id="3.80.10.10">
    <property type="entry name" value="Ribonuclease Inhibitor"/>
    <property type="match status" value="1"/>
</dbReference>
<dbReference type="InterPro" id="IPR001810">
    <property type="entry name" value="F-box_dom"/>
</dbReference>
<dbReference type="EMBL" id="CM029037">
    <property type="protein sequence ID" value="KAG2658173.1"/>
    <property type="molecule type" value="Genomic_DNA"/>
</dbReference>
<dbReference type="FunFam" id="3.80.10.10:FF:000902">
    <property type="entry name" value="F-box protein SKIP19"/>
    <property type="match status" value="1"/>
</dbReference>
<gene>
    <name evidence="3" type="ORF">PVAP13_1KG254700</name>
</gene>
<dbReference type="Pfam" id="PF13516">
    <property type="entry name" value="LRR_6"/>
    <property type="match status" value="2"/>
</dbReference>
<feature type="domain" description="F-box" evidence="2">
    <location>
        <begin position="76"/>
        <end position="124"/>
    </location>
</feature>